<feature type="transmembrane region" description="Helical" evidence="1">
    <location>
        <begin position="47"/>
        <end position="69"/>
    </location>
</feature>
<keyword evidence="1" id="KW-0472">Membrane</keyword>
<evidence type="ECO:0000313" key="3">
    <source>
        <dbReference type="Proteomes" id="UP001417504"/>
    </source>
</evidence>
<reference evidence="2 3" key="1">
    <citation type="submission" date="2024-01" db="EMBL/GenBank/DDBJ databases">
        <title>Genome assemblies of Stephania.</title>
        <authorList>
            <person name="Yang L."/>
        </authorList>
    </citation>
    <scope>NUCLEOTIDE SEQUENCE [LARGE SCALE GENOMIC DNA]</scope>
    <source>
        <strain evidence="2">QJT</strain>
        <tissue evidence="2">Leaf</tissue>
    </source>
</reference>
<comment type="caution">
    <text evidence="2">The sequence shown here is derived from an EMBL/GenBank/DDBJ whole genome shotgun (WGS) entry which is preliminary data.</text>
</comment>
<accession>A0AAP0JP54</accession>
<evidence type="ECO:0000256" key="1">
    <source>
        <dbReference type="SAM" id="Phobius"/>
    </source>
</evidence>
<gene>
    <name evidence="2" type="ORF">Sjap_007094</name>
</gene>
<organism evidence="2 3">
    <name type="scientific">Stephania japonica</name>
    <dbReference type="NCBI Taxonomy" id="461633"/>
    <lineage>
        <taxon>Eukaryota</taxon>
        <taxon>Viridiplantae</taxon>
        <taxon>Streptophyta</taxon>
        <taxon>Embryophyta</taxon>
        <taxon>Tracheophyta</taxon>
        <taxon>Spermatophyta</taxon>
        <taxon>Magnoliopsida</taxon>
        <taxon>Ranunculales</taxon>
        <taxon>Menispermaceae</taxon>
        <taxon>Menispermoideae</taxon>
        <taxon>Cissampelideae</taxon>
        <taxon>Stephania</taxon>
    </lineage>
</organism>
<name>A0AAP0JP54_9MAGN</name>
<proteinExistence type="predicted"/>
<protein>
    <submittedName>
        <fullName evidence="2">Uncharacterized protein</fullName>
    </submittedName>
</protein>
<sequence>MVYVSSVTTSRFATIGGFVDEIAPPPSSLQPFPIFVEFEFDIHRSDLAYLCFTAVTLLILGKLTIWGIFHNGDLTVGGWPHGWDNCNVQLLRCTPSLFGIASRAFDFPCVSNFYPYLKWWADLINTMLENHLYNDAHYLSLMVVVGSHDENVWIATDNIRSIFLGIRVNAVSQFFARLVRIPPSTVAVTCQSLIRPARQ</sequence>
<keyword evidence="1" id="KW-1133">Transmembrane helix</keyword>
<keyword evidence="1" id="KW-0812">Transmembrane</keyword>
<dbReference type="AlphaFoldDB" id="A0AAP0JP54"/>
<keyword evidence="3" id="KW-1185">Reference proteome</keyword>
<dbReference type="Proteomes" id="UP001417504">
    <property type="component" value="Unassembled WGS sequence"/>
</dbReference>
<evidence type="ECO:0000313" key="2">
    <source>
        <dbReference type="EMBL" id="KAK9136500.1"/>
    </source>
</evidence>
<dbReference type="EMBL" id="JBBNAE010000003">
    <property type="protein sequence ID" value="KAK9136500.1"/>
    <property type="molecule type" value="Genomic_DNA"/>
</dbReference>